<evidence type="ECO:0000313" key="3">
    <source>
        <dbReference type="Proteomes" id="UP000253831"/>
    </source>
</evidence>
<evidence type="ECO:0000256" key="1">
    <source>
        <dbReference type="SAM" id="Phobius"/>
    </source>
</evidence>
<evidence type="ECO:0000313" key="2">
    <source>
        <dbReference type="EMBL" id="RDE49685.1"/>
    </source>
</evidence>
<dbReference type="GO" id="GO:0005886">
    <property type="term" value="C:plasma membrane"/>
    <property type="evidence" value="ECO:0007669"/>
    <property type="project" value="TreeGrafter"/>
</dbReference>
<gene>
    <name evidence="2" type="ORF">DVS81_15475</name>
</gene>
<name>A0A369XJS8_9PROT</name>
<dbReference type="Proteomes" id="UP000253831">
    <property type="component" value="Unassembled WGS sequence"/>
</dbReference>
<reference evidence="2 3" key="1">
    <citation type="submission" date="2018-05" db="EMBL/GenBank/DDBJ databases">
        <title>Integrated omic analyses show evidence that a Ca. Accumulibacter phosphatis strain performs denitrification under micro-aerobic conditions.</title>
        <authorList>
            <person name="Camejo P.Y."/>
            <person name="Katherine M.D."/>
            <person name="Daniel N.R."/>
        </authorList>
    </citation>
    <scope>NUCLEOTIDE SEQUENCE [LARGE SCALE GENOMIC DNA]</scope>
    <source>
        <strain evidence="2">UW-LDO-IC</strain>
    </source>
</reference>
<feature type="transmembrane region" description="Helical" evidence="1">
    <location>
        <begin position="300"/>
        <end position="322"/>
    </location>
</feature>
<accession>A0A369XJS8</accession>
<dbReference type="AlphaFoldDB" id="A0A369XJS8"/>
<feature type="transmembrane region" description="Helical" evidence="1">
    <location>
        <begin position="389"/>
        <end position="407"/>
    </location>
</feature>
<feature type="transmembrane region" description="Helical" evidence="1">
    <location>
        <begin position="56"/>
        <end position="76"/>
    </location>
</feature>
<comment type="caution">
    <text evidence="2">The sequence shown here is derived from an EMBL/GenBank/DDBJ whole genome shotgun (WGS) entry which is preliminary data.</text>
</comment>
<dbReference type="PIRSF" id="PIRSF002746">
    <property type="entry name" value="Gluconate_transporter"/>
    <property type="match status" value="1"/>
</dbReference>
<feature type="transmembrane region" description="Helical" evidence="1">
    <location>
        <begin position="100"/>
        <end position="123"/>
    </location>
</feature>
<dbReference type="EMBL" id="QPGA01000035">
    <property type="protein sequence ID" value="RDE49685.1"/>
    <property type="molecule type" value="Genomic_DNA"/>
</dbReference>
<proteinExistence type="predicted"/>
<protein>
    <submittedName>
        <fullName evidence="2">GntP family permease</fullName>
    </submittedName>
</protein>
<dbReference type="PANTHER" id="PTHR30354:SF11">
    <property type="entry name" value="PERMEASE"/>
    <property type="match status" value="1"/>
</dbReference>
<feature type="transmembrane region" description="Helical" evidence="1">
    <location>
        <begin position="135"/>
        <end position="155"/>
    </location>
</feature>
<feature type="transmembrane region" description="Helical" evidence="1">
    <location>
        <begin position="334"/>
        <end position="353"/>
    </location>
</feature>
<sequence>MWLVVLLALSIVFIVLATTKLKMHPFLALLLTAFGFGILSGMPLKDVVDSVNKGFGGTIGYIGIVILAGAIIGAFLEKSGGAYRLATSILKLTGERQVPLAMGFMGYVVSIPVFCDSAFVLLAPLMRALASKAGITLASAAVALSLGLYATHTMVPPTPGPVAAAGILGADLGLVIMWGMAVGLVSMIAGWLFAILVASRVYISPDAGKKANADSASAPLVSAQEDGPSVTRSLLPIFLPIILIVTRSIGELPSKPFGEAGAFTEVLGFLGQPVVALLIGVALAMTLPKRFDNEMLSMTGWVGEAIVGAATIIIITGAGGAFGKVLQNSGIANVIGGALSDANLGIWLPFLIAAGIKTAQGSSTVAIITTAGLLAPLLATLGLDSDTHRALVVIAIGAGAMVVSHANDSYFWVVTQFSGMDVKTGYKLQTVGTLVQGLTAAVAVYLVSMMVL</sequence>
<organism evidence="2 3">
    <name type="scientific">Candidatus Accumulibacter meliphilus</name>
    <dbReference type="NCBI Taxonomy" id="2211374"/>
    <lineage>
        <taxon>Bacteria</taxon>
        <taxon>Pseudomonadati</taxon>
        <taxon>Pseudomonadota</taxon>
        <taxon>Betaproteobacteria</taxon>
        <taxon>Candidatus Accumulibacter</taxon>
    </lineage>
</organism>
<keyword evidence="1" id="KW-0812">Transmembrane</keyword>
<dbReference type="GO" id="GO:0015128">
    <property type="term" value="F:gluconate transmembrane transporter activity"/>
    <property type="evidence" value="ECO:0007669"/>
    <property type="project" value="InterPro"/>
</dbReference>
<dbReference type="InterPro" id="IPR003474">
    <property type="entry name" value="Glcn_transporter"/>
</dbReference>
<feature type="transmembrane region" description="Helical" evidence="1">
    <location>
        <begin position="270"/>
        <end position="288"/>
    </location>
</feature>
<feature type="transmembrane region" description="Helical" evidence="1">
    <location>
        <begin position="27"/>
        <end position="44"/>
    </location>
</feature>
<dbReference type="Pfam" id="PF02447">
    <property type="entry name" value="GntP_permease"/>
    <property type="match status" value="1"/>
</dbReference>
<dbReference type="NCBIfam" id="TIGR00791">
    <property type="entry name" value="gntP"/>
    <property type="match status" value="1"/>
</dbReference>
<dbReference type="PANTHER" id="PTHR30354">
    <property type="entry name" value="GNT FAMILY GLUCONATE TRANSPORTER"/>
    <property type="match status" value="1"/>
</dbReference>
<feature type="transmembrane region" description="Helical" evidence="1">
    <location>
        <begin position="428"/>
        <end position="451"/>
    </location>
</feature>
<feature type="transmembrane region" description="Helical" evidence="1">
    <location>
        <begin position="175"/>
        <end position="203"/>
    </location>
</feature>
<feature type="transmembrane region" description="Helical" evidence="1">
    <location>
        <begin position="365"/>
        <end position="383"/>
    </location>
</feature>
<keyword evidence="1" id="KW-1133">Transmembrane helix</keyword>
<keyword evidence="1" id="KW-0472">Membrane</keyword>